<keyword evidence="7 8" id="KW-0503">Monooxygenase</keyword>
<keyword evidence="3 8" id="KW-0349">Heme</keyword>
<dbReference type="Gene3D" id="1.10.630.10">
    <property type="entry name" value="Cytochrome P450"/>
    <property type="match status" value="1"/>
</dbReference>
<dbReference type="InterPro" id="IPR036396">
    <property type="entry name" value="Cyt_P450_sf"/>
</dbReference>
<evidence type="ECO:0000256" key="5">
    <source>
        <dbReference type="ARBA" id="ARBA00023002"/>
    </source>
</evidence>
<feature type="transmembrane region" description="Helical" evidence="10">
    <location>
        <begin position="12"/>
        <end position="31"/>
    </location>
</feature>
<gene>
    <name evidence="11" type="ORF">PGQ11_011943</name>
</gene>
<keyword evidence="10" id="KW-0812">Transmembrane</keyword>
<name>A0ABR2I105_9PEZI</name>
<dbReference type="Proteomes" id="UP001390339">
    <property type="component" value="Unassembled WGS sequence"/>
</dbReference>
<evidence type="ECO:0000256" key="7">
    <source>
        <dbReference type="ARBA" id="ARBA00023033"/>
    </source>
</evidence>
<evidence type="ECO:0000256" key="3">
    <source>
        <dbReference type="ARBA" id="ARBA00022617"/>
    </source>
</evidence>
<dbReference type="InterPro" id="IPR001128">
    <property type="entry name" value="Cyt_P450"/>
</dbReference>
<evidence type="ECO:0000256" key="8">
    <source>
        <dbReference type="RuleBase" id="RU000461"/>
    </source>
</evidence>
<evidence type="ECO:0000256" key="1">
    <source>
        <dbReference type="ARBA" id="ARBA00001971"/>
    </source>
</evidence>
<proteinExistence type="inferred from homology"/>
<evidence type="ECO:0000313" key="11">
    <source>
        <dbReference type="EMBL" id="KAK8856031.1"/>
    </source>
</evidence>
<evidence type="ECO:0000313" key="12">
    <source>
        <dbReference type="Proteomes" id="UP001390339"/>
    </source>
</evidence>
<keyword evidence="10" id="KW-0472">Membrane</keyword>
<dbReference type="Pfam" id="PF00067">
    <property type="entry name" value="p450"/>
    <property type="match status" value="1"/>
</dbReference>
<organism evidence="11 12">
    <name type="scientific">Apiospora arundinis</name>
    <dbReference type="NCBI Taxonomy" id="335852"/>
    <lineage>
        <taxon>Eukaryota</taxon>
        <taxon>Fungi</taxon>
        <taxon>Dikarya</taxon>
        <taxon>Ascomycota</taxon>
        <taxon>Pezizomycotina</taxon>
        <taxon>Sordariomycetes</taxon>
        <taxon>Xylariomycetidae</taxon>
        <taxon>Amphisphaeriales</taxon>
        <taxon>Apiosporaceae</taxon>
        <taxon>Apiospora</taxon>
    </lineage>
</organism>
<comment type="cofactor">
    <cofactor evidence="1">
        <name>heme</name>
        <dbReference type="ChEBI" id="CHEBI:30413"/>
    </cofactor>
</comment>
<dbReference type="SUPFAM" id="SSF48264">
    <property type="entry name" value="Cytochrome P450"/>
    <property type="match status" value="1"/>
</dbReference>
<sequence length="223" mass="24757">MANHSIMDSSSMSTVAFAATIFSSIFVFALIRIHTCYTFIHFPLSRDRDSPQSPTSGMLTTGDRAGGPGPSRGSSFKKITLLSQMEKATEDSVMFAEWGPMGDLFYGAIIKEYFSDYEDIVPGSTLASLSYLRACIEETLRMLPSNNTSLPRISPVAMVDGQYIPKGALARYPNYFHQPLCFRPERRLISSHTLYDPAIAGNYLKSLYPFSLGLRLCMGREMA</sequence>
<keyword evidence="12" id="KW-1185">Reference proteome</keyword>
<feature type="region of interest" description="Disordered" evidence="9">
    <location>
        <begin position="47"/>
        <end position="73"/>
    </location>
</feature>
<keyword evidence="5 8" id="KW-0560">Oxidoreductase</keyword>
<dbReference type="InterPro" id="IPR002401">
    <property type="entry name" value="Cyt_P450_E_grp-I"/>
</dbReference>
<dbReference type="PROSITE" id="PS00086">
    <property type="entry name" value="CYTOCHROME_P450"/>
    <property type="match status" value="1"/>
</dbReference>
<comment type="similarity">
    <text evidence="2 8">Belongs to the cytochrome P450 family.</text>
</comment>
<dbReference type="InterPro" id="IPR017972">
    <property type="entry name" value="Cyt_P450_CS"/>
</dbReference>
<evidence type="ECO:0000256" key="10">
    <source>
        <dbReference type="SAM" id="Phobius"/>
    </source>
</evidence>
<keyword evidence="10" id="KW-1133">Transmembrane helix</keyword>
<comment type="caution">
    <text evidence="11">The sequence shown here is derived from an EMBL/GenBank/DDBJ whole genome shotgun (WGS) entry which is preliminary data.</text>
</comment>
<reference evidence="11 12" key="1">
    <citation type="journal article" date="2024" name="IMA Fungus">
        <title>Apiospora arundinis, a panoply of carbohydrate-active enzymes and secondary metabolites.</title>
        <authorList>
            <person name="Sorensen T."/>
            <person name="Petersen C."/>
            <person name="Muurmann A.T."/>
            <person name="Christiansen J.V."/>
            <person name="Brundto M.L."/>
            <person name="Overgaard C.K."/>
            <person name="Boysen A.T."/>
            <person name="Wollenberg R.D."/>
            <person name="Larsen T.O."/>
            <person name="Sorensen J.L."/>
            <person name="Nielsen K.L."/>
            <person name="Sondergaard T.E."/>
        </authorList>
    </citation>
    <scope>NUCLEOTIDE SEQUENCE [LARGE SCALE GENOMIC DNA]</scope>
    <source>
        <strain evidence="11 12">AAU 773</strain>
    </source>
</reference>
<dbReference type="EMBL" id="JAPCWZ010000007">
    <property type="protein sequence ID" value="KAK8856031.1"/>
    <property type="molecule type" value="Genomic_DNA"/>
</dbReference>
<accession>A0ABR2I105</accession>
<evidence type="ECO:0000256" key="6">
    <source>
        <dbReference type="ARBA" id="ARBA00023004"/>
    </source>
</evidence>
<protein>
    <submittedName>
        <fullName evidence="11">Cytochrome P450</fullName>
    </submittedName>
</protein>
<dbReference type="InterPro" id="IPR050121">
    <property type="entry name" value="Cytochrome_P450_monoxygenase"/>
</dbReference>
<dbReference type="PANTHER" id="PTHR24305:SF237">
    <property type="entry name" value="CYTOCHROME P450 MONOOXYGENASE ATNE-RELATED"/>
    <property type="match status" value="1"/>
</dbReference>
<dbReference type="PRINTS" id="PR00463">
    <property type="entry name" value="EP450I"/>
</dbReference>
<evidence type="ECO:0000256" key="2">
    <source>
        <dbReference type="ARBA" id="ARBA00010617"/>
    </source>
</evidence>
<evidence type="ECO:0000256" key="4">
    <source>
        <dbReference type="ARBA" id="ARBA00022723"/>
    </source>
</evidence>
<keyword evidence="6 8" id="KW-0408">Iron</keyword>
<evidence type="ECO:0000256" key="9">
    <source>
        <dbReference type="SAM" id="MobiDB-lite"/>
    </source>
</evidence>
<dbReference type="PANTHER" id="PTHR24305">
    <property type="entry name" value="CYTOCHROME P450"/>
    <property type="match status" value="1"/>
</dbReference>
<keyword evidence="4 8" id="KW-0479">Metal-binding</keyword>